<sequence>MSLQPLRITAGRKLAAGLAGIITMSVTLTSGFALAALAFLPAGSGGLLSEKVLFSALAVIAALVSATISFLLVLAALGRFRTGGSLSRFFRYQLAALGAGGGLGLGFAPAMTDAAPVWWVVAITAGLGLIAVSLLAFRKARYPILDRPPYRNTALAEGSVIDHWSRAGTRGPSLTVIHFVDDKGRDRWARHLVQQDPSMPGTRGQVVYDRHRPERVRRFAVAQQLFDLRPPREIRANPDTSPHTAFPMPPDRRPPSRS</sequence>
<protein>
    <submittedName>
        <fullName evidence="3">Uncharacterized protein</fullName>
    </submittedName>
</protein>
<feature type="transmembrane region" description="Helical" evidence="2">
    <location>
        <begin position="89"/>
        <end position="111"/>
    </location>
</feature>
<organism evidence="3 4">
    <name type="scientific">Brevibacterium permense</name>
    <dbReference type="NCBI Taxonomy" id="234834"/>
    <lineage>
        <taxon>Bacteria</taxon>
        <taxon>Bacillati</taxon>
        <taxon>Actinomycetota</taxon>
        <taxon>Actinomycetes</taxon>
        <taxon>Micrococcales</taxon>
        <taxon>Brevibacteriaceae</taxon>
        <taxon>Brevibacterium</taxon>
    </lineage>
</organism>
<accession>A0ABN2ABX7</accession>
<gene>
    <name evidence="3" type="ORF">GCM10009690_16420</name>
</gene>
<keyword evidence="2" id="KW-1133">Transmembrane helix</keyword>
<keyword evidence="2" id="KW-0812">Transmembrane</keyword>
<dbReference type="RefSeq" id="WP_173151409.1">
    <property type="nucleotide sequence ID" value="NZ_BAAALX010000009.1"/>
</dbReference>
<keyword evidence="2" id="KW-0472">Membrane</keyword>
<evidence type="ECO:0000256" key="2">
    <source>
        <dbReference type="SAM" id="Phobius"/>
    </source>
</evidence>
<comment type="caution">
    <text evidence="3">The sequence shown here is derived from an EMBL/GenBank/DDBJ whole genome shotgun (WGS) entry which is preliminary data.</text>
</comment>
<feature type="transmembrane region" description="Helical" evidence="2">
    <location>
        <begin position="14"/>
        <end position="40"/>
    </location>
</feature>
<evidence type="ECO:0000313" key="4">
    <source>
        <dbReference type="Proteomes" id="UP001500177"/>
    </source>
</evidence>
<evidence type="ECO:0000313" key="3">
    <source>
        <dbReference type="EMBL" id="GAA1514161.1"/>
    </source>
</evidence>
<name>A0ABN2ABX7_9MICO</name>
<proteinExistence type="predicted"/>
<dbReference type="Proteomes" id="UP001500177">
    <property type="component" value="Unassembled WGS sequence"/>
</dbReference>
<feature type="transmembrane region" description="Helical" evidence="2">
    <location>
        <begin position="52"/>
        <end position="77"/>
    </location>
</feature>
<evidence type="ECO:0000256" key="1">
    <source>
        <dbReference type="SAM" id="MobiDB-lite"/>
    </source>
</evidence>
<dbReference type="EMBL" id="BAAALX010000009">
    <property type="protein sequence ID" value="GAA1514161.1"/>
    <property type="molecule type" value="Genomic_DNA"/>
</dbReference>
<feature type="transmembrane region" description="Helical" evidence="2">
    <location>
        <begin position="117"/>
        <end position="137"/>
    </location>
</feature>
<keyword evidence="4" id="KW-1185">Reference proteome</keyword>
<feature type="region of interest" description="Disordered" evidence="1">
    <location>
        <begin position="230"/>
        <end position="258"/>
    </location>
</feature>
<reference evidence="3 4" key="1">
    <citation type="journal article" date="2019" name="Int. J. Syst. Evol. Microbiol.">
        <title>The Global Catalogue of Microorganisms (GCM) 10K type strain sequencing project: providing services to taxonomists for standard genome sequencing and annotation.</title>
        <authorList>
            <consortium name="The Broad Institute Genomics Platform"/>
            <consortium name="The Broad Institute Genome Sequencing Center for Infectious Disease"/>
            <person name="Wu L."/>
            <person name="Ma J."/>
        </authorList>
    </citation>
    <scope>NUCLEOTIDE SEQUENCE [LARGE SCALE GENOMIC DNA]</scope>
    <source>
        <strain evidence="3 4">JCM 13318</strain>
    </source>
</reference>